<evidence type="ECO:0000256" key="1">
    <source>
        <dbReference type="ARBA" id="ARBA00001933"/>
    </source>
</evidence>
<comment type="caution">
    <text evidence="8">The sequence shown here is derived from an EMBL/GenBank/DDBJ whole genome shotgun (WGS) entry which is preliminary data.</text>
</comment>
<dbReference type="GO" id="GO:0030170">
    <property type="term" value="F:pyridoxal phosphate binding"/>
    <property type="evidence" value="ECO:0007669"/>
    <property type="project" value="InterPro"/>
</dbReference>
<dbReference type="Gene3D" id="3.90.1150.10">
    <property type="entry name" value="Aspartate Aminotransferase, domain 1"/>
    <property type="match status" value="1"/>
</dbReference>
<dbReference type="Pfam" id="PF00155">
    <property type="entry name" value="Aminotran_1_2"/>
    <property type="match status" value="1"/>
</dbReference>
<dbReference type="EC" id="4.4.1.13" evidence="2"/>
<dbReference type="InterPro" id="IPR015421">
    <property type="entry name" value="PyrdxlP-dep_Trfase_major"/>
</dbReference>
<dbReference type="Proteomes" id="UP000216074">
    <property type="component" value="Unassembled WGS sequence"/>
</dbReference>
<dbReference type="EMBL" id="MWWY01000005">
    <property type="protein sequence ID" value="OZG66410.1"/>
    <property type="molecule type" value="Genomic_DNA"/>
</dbReference>
<organism evidence="8 9">
    <name type="scientific">Bifidobacterium hapali</name>
    <dbReference type="NCBI Taxonomy" id="1630172"/>
    <lineage>
        <taxon>Bacteria</taxon>
        <taxon>Bacillati</taxon>
        <taxon>Actinomycetota</taxon>
        <taxon>Actinomycetes</taxon>
        <taxon>Bifidobacteriales</taxon>
        <taxon>Bifidobacteriaceae</taxon>
        <taxon>Bifidobacterium</taxon>
    </lineage>
</organism>
<dbReference type="GO" id="GO:0047804">
    <property type="term" value="F:cysteine-S-conjugate beta-lyase activity"/>
    <property type="evidence" value="ECO:0007669"/>
    <property type="project" value="UniProtKB-EC"/>
</dbReference>
<dbReference type="InterPro" id="IPR051798">
    <property type="entry name" value="Class-II_PLP-Dep_Aminotrans"/>
</dbReference>
<evidence type="ECO:0000256" key="4">
    <source>
        <dbReference type="ARBA" id="ARBA00023239"/>
    </source>
</evidence>
<dbReference type="PANTHER" id="PTHR43525">
    <property type="entry name" value="PROTEIN MALY"/>
    <property type="match status" value="1"/>
</dbReference>
<evidence type="ECO:0000256" key="3">
    <source>
        <dbReference type="ARBA" id="ARBA00022898"/>
    </source>
</evidence>
<feature type="region of interest" description="Disordered" evidence="6">
    <location>
        <begin position="1"/>
        <end position="21"/>
    </location>
</feature>
<keyword evidence="3" id="KW-0663">Pyridoxal phosphate</keyword>
<keyword evidence="9" id="KW-1185">Reference proteome</keyword>
<accession>A0A261G4R1</accession>
<feature type="compositionally biased region" description="Low complexity" evidence="6">
    <location>
        <begin position="1"/>
        <end position="13"/>
    </location>
</feature>
<evidence type="ECO:0000256" key="2">
    <source>
        <dbReference type="ARBA" id="ARBA00012224"/>
    </source>
</evidence>
<dbReference type="CDD" id="cd00609">
    <property type="entry name" value="AAT_like"/>
    <property type="match status" value="1"/>
</dbReference>
<comment type="similarity">
    <text evidence="5">Belongs to the class-II pyridoxal-phosphate-dependent aminotransferase family. MalY/PatB cystathionine beta-lyase subfamily.</text>
</comment>
<dbReference type="InterPro" id="IPR004839">
    <property type="entry name" value="Aminotransferase_I/II_large"/>
</dbReference>
<reference evidence="8 9" key="1">
    <citation type="journal article" date="2017" name="BMC Genomics">
        <title>Comparative genomic and phylogenomic analyses of the Bifidobacteriaceae family.</title>
        <authorList>
            <person name="Lugli G.A."/>
            <person name="Milani C."/>
            <person name="Turroni F."/>
            <person name="Duranti S."/>
            <person name="Mancabelli L."/>
            <person name="Mangifesta M."/>
            <person name="Ferrario C."/>
            <person name="Modesto M."/>
            <person name="Mattarelli P."/>
            <person name="Jiri K."/>
            <person name="van Sinderen D."/>
            <person name="Ventura M."/>
        </authorList>
    </citation>
    <scope>NUCLEOTIDE SEQUENCE [LARGE SCALE GENOMIC DNA]</scope>
    <source>
        <strain evidence="8 9">DSM 100202</strain>
    </source>
</reference>
<sequence length="438" mass="48406">MSSANSASNVSSADGNDTFDFDTPVDRSGTWSLKWEEAGDALPMWVADMEFPTVPAVRDALQRRLEHGVFGYSIVPDAWNRAYVDWWSSRHGLAIDPSSLIFTTGVIPAISSMVRKLTTPAENVVIMTPVYNIFFNSILNNGRNALQSPLAYDHAAGRYTINWSDLEAKLTDPQTTLMILCNPHNPTGMIWDRDTLARIGALCVRYHVTVISDEIHCDLTDPGYKYVPFASVNEDCARISATCLAPTKAFNIAGLHTAAVMVPDPVLRHKVWRGLNTDEVAEPNAFAIDAAIAAFTHGGDWLDALREYLAKNKHEAAHMVDDYNATALADRHVTLVEGPATYLLWLDCSAFVRVTDDSNNTTQQPVFDDTAVSSTSVNPRFSNTDELCDWLRREYKVLFSPGAQFGGNGRTFLRINVACPRAQMHEGLKRLFTGLSAL</sequence>
<evidence type="ECO:0000256" key="6">
    <source>
        <dbReference type="SAM" id="MobiDB-lite"/>
    </source>
</evidence>
<dbReference type="InterPro" id="IPR015424">
    <property type="entry name" value="PyrdxlP-dep_Trfase"/>
</dbReference>
<evidence type="ECO:0000256" key="5">
    <source>
        <dbReference type="ARBA" id="ARBA00037974"/>
    </source>
</evidence>
<dbReference type="AlphaFoldDB" id="A0A261G4R1"/>
<proteinExistence type="inferred from homology"/>
<keyword evidence="4 8" id="KW-0456">Lyase</keyword>
<dbReference type="RefSeq" id="WP_244569214.1">
    <property type="nucleotide sequence ID" value="NZ_MWWY01000005.1"/>
</dbReference>
<dbReference type="SUPFAM" id="SSF53383">
    <property type="entry name" value="PLP-dependent transferases"/>
    <property type="match status" value="1"/>
</dbReference>
<evidence type="ECO:0000313" key="9">
    <source>
        <dbReference type="Proteomes" id="UP000216074"/>
    </source>
</evidence>
<dbReference type="Gene3D" id="3.40.640.10">
    <property type="entry name" value="Type I PLP-dependent aspartate aminotransferase-like (Major domain)"/>
    <property type="match status" value="1"/>
</dbReference>
<protein>
    <recommendedName>
        <fullName evidence="2">cysteine-S-conjugate beta-lyase</fullName>
        <ecNumber evidence="2">4.4.1.13</ecNumber>
    </recommendedName>
</protein>
<dbReference type="PANTHER" id="PTHR43525:SF1">
    <property type="entry name" value="PROTEIN MALY"/>
    <property type="match status" value="1"/>
</dbReference>
<feature type="domain" description="Aminotransferase class I/classII large" evidence="7">
    <location>
        <begin position="49"/>
        <end position="431"/>
    </location>
</feature>
<evidence type="ECO:0000259" key="7">
    <source>
        <dbReference type="Pfam" id="PF00155"/>
    </source>
</evidence>
<comment type="cofactor">
    <cofactor evidence="1">
        <name>pyridoxal 5'-phosphate</name>
        <dbReference type="ChEBI" id="CHEBI:597326"/>
    </cofactor>
</comment>
<name>A0A261G4R1_9BIFI</name>
<dbReference type="InterPro" id="IPR015422">
    <property type="entry name" value="PyrdxlP-dep_Trfase_small"/>
</dbReference>
<evidence type="ECO:0000313" key="8">
    <source>
        <dbReference type="EMBL" id="OZG66410.1"/>
    </source>
</evidence>
<gene>
    <name evidence="8" type="ORF">BHAP_0272</name>
</gene>